<dbReference type="AlphaFoldDB" id="A0AA36F4Z3"/>
<organism evidence="1 2">
    <name type="scientific">Octopus vulgaris</name>
    <name type="common">Common octopus</name>
    <dbReference type="NCBI Taxonomy" id="6645"/>
    <lineage>
        <taxon>Eukaryota</taxon>
        <taxon>Metazoa</taxon>
        <taxon>Spiralia</taxon>
        <taxon>Lophotrochozoa</taxon>
        <taxon>Mollusca</taxon>
        <taxon>Cephalopoda</taxon>
        <taxon>Coleoidea</taxon>
        <taxon>Octopodiformes</taxon>
        <taxon>Octopoda</taxon>
        <taxon>Incirrata</taxon>
        <taxon>Octopodidae</taxon>
        <taxon>Octopus</taxon>
    </lineage>
</organism>
<reference evidence="1" key="1">
    <citation type="submission" date="2023-08" db="EMBL/GenBank/DDBJ databases">
        <authorList>
            <person name="Alioto T."/>
            <person name="Alioto T."/>
            <person name="Gomez Garrido J."/>
        </authorList>
    </citation>
    <scope>NUCLEOTIDE SEQUENCE</scope>
</reference>
<name>A0AA36F4Z3_OCTVU</name>
<gene>
    <name evidence="1" type="ORF">OCTVUL_1B010495</name>
</gene>
<dbReference type="EMBL" id="OX597819">
    <property type="protein sequence ID" value="CAI9724190.1"/>
    <property type="molecule type" value="Genomic_DNA"/>
</dbReference>
<protein>
    <submittedName>
        <fullName evidence="1">Uncharacterized protein</fullName>
    </submittedName>
</protein>
<evidence type="ECO:0000313" key="1">
    <source>
        <dbReference type="EMBL" id="CAI9724190.1"/>
    </source>
</evidence>
<sequence length="79" mass="9123">MAKEETLVIQIQGNIYSEKNPFAVYVKEFIDELRARLLCKEFGKRNNKPCFDDNTLDLAKQDNQMSSSVAHPSRNFAKQ</sequence>
<evidence type="ECO:0000313" key="2">
    <source>
        <dbReference type="Proteomes" id="UP001162480"/>
    </source>
</evidence>
<proteinExistence type="predicted"/>
<dbReference type="Proteomes" id="UP001162480">
    <property type="component" value="Chromosome 6"/>
</dbReference>
<accession>A0AA36F4Z3</accession>
<keyword evidence="2" id="KW-1185">Reference proteome</keyword>